<evidence type="ECO:0000256" key="5">
    <source>
        <dbReference type="PROSITE-ProRule" id="PRU00076"/>
    </source>
</evidence>
<feature type="disulfide bond" evidence="5">
    <location>
        <begin position="806"/>
        <end position="815"/>
    </location>
</feature>
<dbReference type="Proteomes" id="UP000681722">
    <property type="component" value="Unassembled WGS sequence"/>
</dbReference>
<dbReference type="SUPFAM" id="SSF52058">
    <property type="entry name" value="L domain-like"/>
    <property type="match status" value="1"/>
</dbReference>
<keyword evidence="2" id="KW-0732">Signal</keyword>
<dbReference type="Gene3D" id="2.10.25.10">
    <property type="entry name" value="Laminin"/>
    <property type="match status" value="2"/>
</dbReference>
<keyword evidence="5" id="KW-0245">EGF-like domain</keyword>
<gene>
    <name evidence="9" type="ORF">GPM918_LOCUS1507</name>
    <name evidence="10" type="ORF">SRO942_LOCUS1507</name>
</gene>
<evidence type="ECO:0000313" key="11">
    <source>
        <dbReference type="Proteomes" id="UP000663829"/>
    </source>
</evidence>
<dbReference type="GO" id="GO:0009986">
    <property type="term" value="C:cell surface"/>
    <property type="evidence" value="ECO:0007669"/>
    <property type="project" value="TreeGrafter"/>
</dbReference>
<keyword evidence="6" id="KW-0175">Coiled coil</keyword>
<evidence type="ECO:0000256" key="3">
    <source>
        <dbReference type="ARBA" id="ARBA00022737"/>
    </source>
</evidence>
<keyword evidence="11" id="KW-1185">Reference proteome</keyword>
<keyword evidence="7" id="KW-0812">Transmembrane</keyword>
<dbReference type="SUPFAM" id="SSF57196">
    <property type="entry name" value="EGF/Laminin"/>
    <property type="match status" value="1"/>
</dbReference>
<dbReference type="SMART" id="SM00369">
    <property type="entry name" value="LRR_TYP"/>
    <property type="match status" value="2"/>
</dbReference>
<dbReference type="EMBL" id="CAJNOQ010000140">
    <property type="protein sequence ID" value="CAF0763214.1"/>
    <property type="molecule type" value="Genomic_DNA"/>
</dbReference>
<keyword evidence="7" id="KW-0472">Membrane</keyword>
<evidence type="ECO:0000256" key="4">
    <source>
        <dbReference type="ARBA" id="ARBA00023157"/>
    </source>
</evidence>
<dbReference type="InterPro" id="IPR003591">
    <property type="entry name" value="Leu-rich_rpt_typical-subtyp"/>
</dbReference>
<dbReference type="Pfam" id="PF13855">
    <property type="entry name" value="LRR_8"/>
    <property type="match status" value="1"/>
</dbReference>
<feature type="domain" description="EGF-like" evidence="8">
    <location>
        <begin position="870"/>
        <end position="912"/>
    </location>
</feature>
<comment type="caution">
    <text evidence="9">The sequence shown here is derived from an EMBL/GenBank/DDBJ whole genome shotgun (WGS) entry which is preliminary data.</text>
</comment>
<evidence type="ECO:0000256" key="6">
    <source>
        <dbReference type="SAM" id="Coils"/>
    </source>
</evidence>
<keyword evidence="3" id="KW-0677">Repeat</keyword>
<proteinExistence type="predicted"/>
<dbReference type="Proteomes" id="UP000663829">
    <property type="component" value="Unassembled WGS sequence"/>
</dbReference>
<feature type="domain" description="EGF-like" evidence="8">
    <location>
        <begin position="746"/>
        <end position="779"/>
    </location>
</feature>
<keyword evidence="4 5" id="KW-1015">Disulfide bond</keyword>
<keyword evidence="7" id="KW-1133">Transmembrane helix</keyword>
<dbReference type="InterPro" id="IPR000742">
    <property type="entry name" value="EGF"/>
</dbReference>
<dbReference type="Gene3D" id="3.80.10.10">
    <property type="entry name" value="Ribonuclease Inhibitor"/>
    <property type="match status" value="1"/>
</dbReference>
<feature type="domain" description="EGF-like" evidence="8">
    <location>
        <begin position="781"/>
        <end position="816"/>
    </location>
</feature>
<reference evidence="9" key="1">
    <citation type="submission" date="2021-02" db="EMBL/GenBank/DDBJ databases">
        <authorList>
            <person name="Nowell W R."/>
        </authorList>
    </citation>
    <scope>NUCLEOTIDE SEQUENCE</scope>
</reference>
<dbReference type="GO" id="GO:0005102">
    <property type="term" value="F:signaling receptor binding"/>
    <property type="evidence" value="ECO:0007669"/>
    <property type="project" value="TreeGrafter"/>
</dbReference>
<name>A0A813Q7W1_9BILA</name>
<evidence type="ECO:0000313" key="10">
    <source>
        <dbReference type="EMBL" id="CAF3544333.1"/>
    </source>
</evidence>
<feature type="disulfide bond" evidence="5">
    <location>
        <begin position="785"/>
        <end position="795"/>
    </location>
</feature>
<dbReference type="PROSITE" id="PS50026">
    <property type="entry name" value="EGF_3"/>
    <property type="match status" value="3"/>
</dbReference>
<evidence type="ECO:0000256" key="2">
    <source>
        <dbReference type="ARBA" id="ARBA00022729"/>
    </source>
</evidence>
<evidence type="ECO:0000313" key="9">
    <source>
        <dbReference type="EMBL" id="CAF0763214.1"/>
    </source>
</evidence>
<protein>
    <recommendedName>
        <fullName evidence="8">EGF-like domain-containing protein</fullName>
    </recommendedName>
</protein>
<evidence type="ECO:0000259" key="8">
    <source>
        <dbReference type="PROSITE" id="PS50026"/>
    </source>
</evidence>
<keyword evidence="1" id="KW-0433">Leucine-rich repeat</keyword>
<sequence>MHPVTIGSQRTYDNCKVKHSYSQPIKTISIRATFLFHNIDLTNIMRKKTKRSNNELLLRTVNVACVFSSTLPLCSYHQLVKPNSIELQFIYRLEQKLRLHAKVCLDDLDHIRLSRDLHIEGRRNINNQFTGRLTTDIQFVFHRRKFLVFNENLLDKDLLSFPVIDRLIRNSFDPQGVFEHLEQSQQRADITSLTYDIDVDTNSHKYKKRQRPQSSQIMNNWQTPFFHLQLQKLQTILGGSCVCLVQYELSKFNRNKRIIRKLHSNMNYQQCEEIGRLFKFQNNINRKNTKYFLVKRSLHHSKTLPHLTTENKHKINAARSSINHRSFRDCSCKKNIICQPFHQKNNFYMAEDVDDTHDYPDEDEEKSEIFPIDNKHVQSEDELTLPWDYHQHLVTQKHKWNSFQTPDQHYSPDEYWNNFIHEYIPSPKKTHRRISRSVSSLLSTSYHPITIHAYINSFKEWTNKHFRARRLSVYSSVIDQIEPDSLLPLKHLKYAVLSNNDLQELPDELFIPVRKTLIWMDFSHNKLTRLPRSLNLLKQLQILILTDNALRSIDSQPFLKLNHMRLLDIRDNPIQCQDCKADWLKLMHLGAYARLNVARTINLKKINKIHRQSNRDDCESGCQRDGNQEQIHRENIYNQHRQQKQKTTIDLTRIPSMPSFRIIGGCINDARTSVNDSNNQYMSVLSKLCMNCRSNLCDLNSQCVQEDTSHRLDGQNQFHCLCKQPYRMIPNTQRCQRPDQSETTIENLACGHQCNHGKCVLTLGGVCQCDPGYFGLKCDKKASTCADLPCQRGYCVVQHSKVACMCPSGYTGTLCEQRMTLFHKSNASSSTVYCIIERCLTVWCDNNLNRMKKCESKSLEQSLNNDCKSLLDPCINKKCIQGYLVYNQQPMSITENQYECVCRSGWTGKSCDRTAWDVLNDEDFDDEDEDEEYISQRDYNLMFAQQQRLFTTPDRFLMTPPQQFQGYDFQQQLQKPIVASQTALQSPTIIHVADLPSGTNSDVFIKLLSKLLNAKIVELDGIKQPKQKIYKNGKGSNEIKSDFYHYNRHTRATQDKTRKIETELINEKQNKENEKQKALKKEFETEKMAKENLNQSIAPNTMSMMLSPIPIEKYQVLMNSAATVVDDLSYRERLNSKPLSTSAVIDFSDDSDTVSTSNKFRLTSVVLTVSLITLFLLIIVYTTMCYVSDSGPIQDCGFPLIKKYVLLKNCSSSYYTSGSETIKVKPVTTVLRNAHSGHV</sequence>
<dbReference type="SMART" id="SM00181">
    <property type="entry name" value="EGF"/>
    <property type="match status" value="4"/>
</dbReference>
<dbReference type="EMBL" id="CAJOBC010000140">
    <property type="protein sequence ID" value="CAF3544333.1"/>
    <property type="molecule type" value="Genomic_DNA"/>
</dbReference>
<dbReference type="PANTHER" id="PTHR14949:SF56">
    <property type="entry name" value="EGF-LIKE-DOMAIN, MULTIPLE 7"/>
    <property type="match status" value="1"/>
</dbReference>
<dbReference type="AlphaFoldDB" id="A0A813Q7W1"/>
<feature type="disulfide bond" evidence="5">
    <location>
        <begin position="902"/>
        <end position="911"/>
    </location>
</feature>
<feature type="coiled-coil region" evidence="6">
    <location>
        <begin position="1057"/>
        <end position="1086"/>
    </location>
</feature>
<organism evidence="9 11">
    <name type="scientific">Didymodactylos carnosus</name>
    <dbReference type="NCBI Taxonomy" id="1234261"/>
    <lineage>
        <taxon>Eukaryota</taxon>
        <taxon>Metazoa</taxon>
        <taxon>Spiralia</taxon>
        <taxon>Gnathifera</taxon>
        <taxon>Rotifera</taxon>
        <taxon>Eurotatoria</taxon>
        <taxon>Bdelloidea</taxon>
        <taxon>Philodinida</taxon>
        <taxon>Philodinidae</taxon>
        <taxon>Didymodactylos</taxon>
    </lineage>
</organism>
<evidence type="ECO:0000256" key="1">
    <source>
        <dbReference type="ARBA" id="ARBA00022614"/>
    </source>
</evidence>
<dbReference type="InterPro" id="IPR032675">
    <property type="entry name" value="LRR_dom_sf"/>
</dbReference>
<dbReference type="PROSITE" id="PS01186">
    <property type="entry name" value="EGF_2"/>
    <property type="match status" value="3"/>
</dbReference>
<dbReference type="PANTHER" id="PTHR14949">
    <property type="entry name" value="EGF-LIKE-DOMAIN, MULTIPLE 7, 8"/>
    <property type="match status" value="1"/>
</dbReference>
<dbReference type="InterPro" id="IPR001611">
    <property type="entry name" value="Leu-rich_rpt"/>
</dbReference>
<feature type="disulfide bond" evidence="5">
    <location>
        <begin position="769"/>
        <end position="778"/>
    </location>
</feature>
<dbReference type="PROSITE" id="PS51450">
    <property type="entry name" value="LRR"/>
    <property type="match status" value="1"/>
</dbReference>
<feature type="transmembrane region" description="Helical" evidence="7">
    <location>
        <begin position="1160"/>
        <end position="1181"/>
    </location>
</feature>
<dbReference type="InterPro" id="IPR050969">
    <property type="entry name" value="Dev_Signal_Modulators"/>
</dbReference>
<dbReference type="CDD" id="cd00054">
    <property type="entry name" value="EGF_CA"/>
    <property type="match status" value="1"/>
</dbReference>
<comment type="caution">
    <text evidence="5">Lacks conserved residue(s) required for the propagation of feature annotation.</text>
</comment>
<dbReference type="GO" id="GO:0005576">
    <property type="term" value="C:extracellular region"/>
    <property type="evidence" value="ECO:0007669"/>
    <property type="project" value="TreeGrafter"/>
</dbReference>
<accession>A0A813Q7W1</accession>
<dbReference type="OrthoDB" id="10266706at2759"/>
<dbReference type="PROSITE" id="PS00022">
    <property type="entry name" value="EGF_1"/>
    <property type="match status" value="3"/>
</dbReference>
<evidence type="ECO:0000256" key="7">
    <source>
        <dbReference type="SAM" id="Phobius"/>
    </source>
</evidence>